<proteinExistence type="predicted"/>
<accession>U2Q3K2</accession>
<name>U2Q3K2_9CLOT</name>
<protein>
    <submittedName>
        <fullName evidence="1">Uncharacterized protein</fullName>
    </submittedName>
</protein>
<dbReference type="EMBL" id="APJA01000012">
    <property type="protein sequence ID" value="ERK30649.1"/>
    <property type="molecule type" value="Genomic_DNA"/>
</dbReference>
<gene>
    <name evidence="1" type="ORF">CINTURNW_2269</name>
</gene>
<organism evidence="1 2">
    <name type="scientific">Clostridium intestinale URNW</name>
    <dbReference type="NCBI Taxonomy" id="1294142"/>
    <lineage>
        <taxon>Bacteria</taxon>
        <taxon>Bacillati</taxon>
        <taxon>Bacillota</taxon>
        <taxon>Clostridia</taxon>
        <taxon>Eubacteriales</taxon>
        <taxon>Clostridiaceae</taxon>
        <taxon>Clostridium</taxon>
    </lineage>
</organism>
<reference evidence="1 2" key="1">
    <citation type="journal article" date="2013" name="Genome Announc.">
        <title>Draft Genome Sequence of the Hydrogen- and Ethanol-Producing Bacterium Clostridium intestinale Strain URNW.</title>
        <authorList>
            <person name="Lal S."/>
            <person name="Ramachandran U."/>
            <person name="Zhang X."/>
            <person name="Sparling R."/>
            <person name="Levin D.B."/>
        </authorList>
    </citation>
    <scope>NUCLEOTIDE SEQUENCE [LARGE SCALE GENOMIC DNA]</scope>
    <source>
        <strain evidence="1 2">URNW</strain>
    </source>
</reference>
<dbReference type="AlphaFoldDB" id="U2Q3K2"/>
<dbReference type="PATRIC" id="fig|1294142.3.peg.2342"/>
<dbReference type="RefSeq" id="WP_021802265.1">
    <property type="nucleotide sequence ID" value="NZ_KI273145.1"/>
</dbReference>
<keyword evidence="2" id="KW-1185">Reference proteome</keyword>
<evidence type="ECO:0000313" key="2">
    <source>
        <dbReference type="Proteomes" id="UP000016721"/>
    </source>
</evidence>
<comment type="caution">
    <text evidence="1">The sequence shown here is derived from an EMBL/GenBank/DDBJ whole genome shotgun (WGS) entry which is preliminary data.</text>
</comment>
<dbReference type="eggNOG" id="ENOG5032UBA">
    <property type="taxonomic scope" value="Bacteria"/>
</dbReference>
<dbReference type="Proteomes" id="UP000016721">
    <property type="component" value="Unassembled WGS sequence"/>
</dbReference>
<sequence length="133" mass="14750">MAVAGNTYIKSLKPSHLRWGTYRNTTTRTRISGEGYIPLPKRYARSFNVFNSNNSNTGFGYNLFRASSADGFLNNVTLLAQGCSRAGDFYAKQFSVQGNLTMIGAWYASQNATTNNSVRVTWVSSTEILLEII</sequence>
<dbReference type="HOGENOM" id="CLU_1903028_0_0_9"/>
<evidence type="ECO:0000313" key="1">
    <source>
        <dbReference type="EMBL" id="ERK30649.1"/>
    </source>
</evidence>